<dbReference type="OrthoDB" id="2537141at2759"/>
<dbReference type="STRING" id="602072.A0A1R3S0G1"/>
<feature type="compositionally biased region" description="Basic and acidic residues" evidence="1">
    <location>
        <begin position="1"/>
        <end position="20"/>
    </location>
</feature>
<accession>A0A1R3S0G1</accession>
<reference evidence="3" key="1">
    <citation type="journal article" date="2017" name="Genome Biol.">
        <title>Comparative genomics reveals high biological diversity and specific adaptations in the industrially and medically important fungal genus Aspergillus.</title>
        <authorList>
            <person name="de Vries R.P."/>
            <person name="Riley R."/>
            <person name="Wiebenga A."/>
            <person name="Aguilar-Osorio G."/>
            <person name="Amillis S."/>
            <person name="Uchima C.A."/>
            <person name="Anderluh G."/>
            <person name="Asadollahi M."/>
            <person name="Askin M."/>
            <person name="Barry K."/>
            <person name="Battaglia E."/>
            <person name="Bayram O."/>
            <person name="Benocci T."/>
            <person name="Braus-Stromeyer S.A."/>
            <person name="Caldana C."/>
            <person name="Canovas D."/>
            <person name="Cerqueira G.C."/>
            <person name="Chen F."/>
            <person name="Chen W."/>
            <person name="Choi C."/>
            <person name="Clum A."/>
            <person name="Dos Santos R.A."/>
            <person name="Damasio A.R."/>
            <person name="Diallinas G."/>
            <person name="Emri T."/>
            <person name="Fekete E."/>
            <person name="Flipphi M."/>
            <person name="Freyberg S."/>
            <person name="Gallo A."/>
            <person name="Gournas C."/>
            <person name="Habgood R."/>
            <person name="Hainaut M."/>
            <person name="Harispe M.L."/>
            <person name="Henrissat B."/>
            <person name="Hilden K.S."/>
            <person name="Hope R."/>
            <person name="Hossain A."/>
            <person name="Karabika E."/>
            <person name="Karaffa L."/>
            <person name="Karanyi Z."/>
            <person name="Krasevec N."/>
            <person name="Kuo A."/>
            <person name="Kusch H."/>
            <person name="LaButti K."/>
            <person name="Lagendijk E.L."/>
            <person name="Lapidus A."/>
            <person name="Levasseur A."/>
            <person name="Lindquist E."/>
            <person name="Lipzen A."/>
            <person name="Logrieco A.F."/>
            <person name="MacCabe A."/>
            <person name="Maekelae M.R."/>
            <person name="Malavazi I."/>
            <person name="Melin P."/>
            <person name="Meyer V."/>
            <person name="Mielnichuk N."/>
            <person name="Miskei M."/>
            <person name="Molnar A.P."/>
            <person name="Mule G."/>
            <person name="Ngan C.Y."/>
            <person name="Orejas M."/>
            <person name="Orosz E."/>
            <person name="Ouedraogo J.P."/>
            <person name="Overkamp K.M."/>
            <person name="Park H.-S."/>
            <person name="Perrone G."/>
            <person name="Piumi F."/>
            <person name="Punt P.J."/>
            <person name="Ram A.F."/>
            <person name="Ramon A."/>
            <person name="Rauscher S."/>
            <person name="Record E."/>
            <person name="Riano-Pachon D.M."/>
            <person name="Robert V."/>
            <person name="Roehrig J."/>
            <person name="Ruller R."/>
            <person name="Salamov A."/>
            <person name="Salih N.S."/>
            <person name="Samson R.A."/>
            <person name="Sandor E."/>
            <person name="Sanguinetti M."/>
            <person name="Schuetze T."/>
            <person name="Sepcic K."/>
            <person name="Shelest E."/>
            <person name="Sherlock G."/>
            <person name="Sophianopoulou V."/>
            <person name="Squina F.M."/>
            <person name="Sun H."/>
            <person name="Susca A."/>
            <person name="Todd R.B."/>
            <person name="Tsang A."/>
            <person name="Unkles S.E."/>
            <person name="van de Wiele N."/>
            <person name="van Rossen-Uffink D."/>
            <person name="Oliveira J.V."/>
            <person name="Vesth T.C."/>
            <person name="Visser J."/>
            <person name="Yu J.-H."/>
            <person name="Zhou M."/>
            <person name="Andersen M.R."/>
            <person name="Archer D.B."/>
            <person name="Baker S.E."/>
            <person name="Benoit I."/>
            <person name="Brakhage A.A."/>
            <person name="Braus G.H."/>
            <person name="Fischer R."/>
            <person name="Frisvad J.C."/>
            <person name="Goldman G.H."/>
            <person name="Houbraken J."/>
            <person name="Oakley B."/>
            <person name="Pocsi I."/>
            <person name="Scazzocchio C."/>
            <person name="Seiboth B."/>
            <person name="vanKuyk P.A."/>
            <person name="Wortman J."/>
            <person name="Dyer P.S."/>
            <person name="Grigoriev I.V."/>
        </authorList>
    </citation>
    <scope>NUCLEOTIDE SEQUENCE [LARGE SCALE GENOMIC DNA]</scope>
    <source>
        <strain evidence="3">ITEM 5010</strain>
    </source>
</reference>
<dbReference type="VEuPathDB" id="FungiDB:ASPCADRAFT_204085"/>
<dbReference type="EMBL" id="KV907494">
    <property type="protein sequence ID" value="OOG00191.1"/>
    <property type="molecule type" value="Genomic_DNA"/>
</dbReference>
<feature type="compositionally biased region" description="Basic and acidic residues" evidence="1">
    <location>
        <begin position="47"/>
        <end position="57"/>
    </location>
</feature>
<sequence>MNPELATEKNQEQLLGRESRPNLPKLGRFEQPVASTTTDPAPTSYNAKKERYGYERLPRYRTKNDRYEYKDKKVRERNDRVSKRVKRPTNHTFHASNVPCDRLTLNHRGIQGIFQKGKASAPVKPGASGPIPELFGFDTPLTAWKLDSLPKLGFSESEFLGKSDASRICFSNKPTCKVGEESDSAEYPTTSAPKQSNVAIDTPSTARDYCSPQSLETVKRPPELEGEDRVLALDFSSGRALELHPKKLLGYYLNSPETVGTPTKPNKMVLDETRQCYTGLKERRGFQRRKYPSLSSGSKTITAKPLEGAKKVDTDDKERRMTEKFAASPSCDDMPLEKSVLPDADTDWQRVSVFNNGSSFIAATEDFDDGMILDEGLHDNHQTSKLQIGNDSGRSSSMVEISIFGEPLECHGRGATKPTGELDYEMVDIITVPEVMDCSDMENPIGMEECVENITHDTDIEDMETAWNMIAASAATTSGIQERAEPWLESRVRRSPRLNRTTTEDLNMDIFDGLGRFWQRQTFY</sequence>
<name>A0A1R3S0G1_ASPC5</name>
<feature type="region of interest" description="Disordered" evidence="1">
    <location>
        <begin position="1"/>
        <end position="57"/>
    </location>
</feature>
<dbReference type="Proteomes" id="UP000188318">
    <property type="component" value="Unassembled WGS sequence"/>
</dbReference>
<proteinExistence type="predicted"/>
<feature type="compositionally biased region" description="Polar residues" evidence="1">
    <location>
        <begin position="33"/>
        <end position="46"/>
    </location>
</feature>
<keyword evidence="3" id="KW-1185">Reference proteome</keyword>
<evidence type="ECO:0000256" key="1">
    <source>
        <dbReference type="SAM" id="MobiDB-lite"/>
    </source>
</evidence>
<evidence type="ECO:0000313" key="2">
    <source>
        <dbReference type="EMBL" id="OOG00191.1"/>
    </source>
</evidence>
<evidence type="ECO:0000313" key="3">
    <source>
        <dbReference type="Proteomes" id="UP000188318"/>
    </source>
</evidence>
<protein>
    <submittedName>
        <fullName evidence="2">Uncharacterized protein</fullName>
    </submittedName>
</protein>
<gene>
    <name evidence="2" type="ORF">ASPCADRAFT_204085</name>
</gene>
<organism evidence="2 3">
    <name type="scientific">Aspergillus carbonarius (strain ITEM 5010)</name>
    <dbReference type="NCBI Taxonomy" id="602072"/>
    <lineage>
        <taxon>Eukaryota</taxon>
        <taxon>Fungi</taxon>
        <taxon>Dikarya</taxon>
        <taxon>Ascomycota</taxon>
        <taxon>Pezizomycotina</taxon>
        <taxon>Eurotiomycetes</taxon>
        <taxon>Eurotiomycetidae</taxon>
        <taxon>Eurotiales</taxon>
        <taxon>Aspergillaceae</taxon>
        <taxon>Aspergillus</taxon>
        <taxon>Aspergillus subgen. Circumdati</taxon>
    </lineage>
</organism>
<dbReference type="AlphaFoldDB" id="A0A1R3S0G1"/>